<dbReference type="Gene3D" id="1.10.8.60">
    <property type="match status" value="1"/>
</dbReference>
<dbReference type="InterPro" id="IPR046843">
    <property type="entry name" value="LonB_AAA-LID"/>
</dbReference>
<dbReference type="Pfam" id="PF05362">
    <property type="entry name" value="Lon_C"/>
    <property type="match status" value="1"/>
</dbReference>
<dbReference type="SUPFAM" id="SSF54211">
    <property type="entry name" value="Ribosomal protein S5 domain 2-like"/>
    <property type="match status" value="1"/>
</dbReference>
<dbReference type="GO" id="GO:0005524">
    <property type="term" value="F:ATP binding"/>
    <property type="evidence" value="ECO:0007669"/>
    <property type="project" value="InterPro"/>
</dbReference>
<evidence type="ECO:0000256" key="1">
    <source>
        <dbReference type="ARBA" id="ARBA00022670"/>
    </source>
</evidence>
<keyword evidence="1 2" id="KW-0645">Protease</keyword>
<protein>
    <recommendedName>
        <fullName evidence="2">endopeptidase La</fullName>
        <ecNumber evidence="2">3.4.21.53</ecNumber>
    </recommendedName>
</protein>
<dbReference type="InterPro" id="IPR020568">
    <property type="entry name" value="Ribosomal_Su5_D2-typ_SF"/>
</dbReference>
<comment type="similarity">
    <text evidence="2">Belongs to the peptidase S16 family.</text>
</comment>
<feature type="active site" evidence="2">
    <location>
        <position position="656"/>
    </location>
</feature>
<feature type="active site" evidence="2">
    <location>
        <position position="699"/>
    </location>
</feature>
<keyword evidence="2" id="KW-0720">Serine protease</keyword>
<feature type="domain" description="Lon proteolytic" evidence="3">
    <location>
        <begin position="566"/>
        <end position="761"/>
    </location>
</feature>
<proteinExistence type="inferred from homology"/>
<accession>A0A2W4QUY3</accession>
<dbReference type="PROSITE" id="PS51786">
    <property type="entry name" value="LON_PROTEOLYTIC"/>
    <property type="match status" value="1"/>
</dbReference>
<evidence type="ECO:0000313" key="5">
    <source>
        <dbReference type="Proteomes" id="UP000249396"/>
    </source>
</evidence>
<comment type="catalytic activity">
    <reaction evidence="2">
        <text>Hydrolysis of proteins in presence of ATP.</text>
        <dbReference type="EC" id="3.4.21.53"/>
    </reaction>
</comment>
<dbReference type="Pfam" id="PF20437">
    <property type="entry name" value="LonC_helical"/>
    <property type="match status" value="1"/>
</dbReference>
<name>A0A2W4QUY3_9GAMM</name>
<dbReference type="EMBL" id="QJPH01000374">
    <property type="protein sequence ID" value="PZN75845.1"/>
    <property type="molecule type" value="Genomic_DNA"/>
</dbReference>
<evidence type="ECO:0000256" key="2">
    <source>
        <dbReference type="PROSITE-ProRule" id="PRU01122"/>
    </source>
</evidence>
<dbReference type="Pfam" id="PF20436">
    <property type="entry name" value="LonB_AAA-LID"/>
    <property type="match status" value="1"/>
</dbReference>
<dbReference type="PRINTS" id="PR00830">
    <property type="entry name" value="ENDOLAPTASE"/>
</dbReference>
<dbReference type="Gene3D" id="3.40.50.300">
    <property type="entry name" value="P-loop containing nucleotide triphosphate hydrolases"/>
    <property type="match status" value="2"/>
</dbReference>
<comment type="caution">
    <text evidence="4">The sequence shown here is derived from an EMBL/GenBank/DDBJ whole genome shotgun (WGS) entry which is preliminary data.</text>
</comment>
<dbReference type="InterPro" id="IPR008269">
    <property type="entry name" value="Lon_proteolytic"/>
</dbReference>
<reference evidence="4 5" key="1">
    <citation type="journal article" date="2018" name="Aquat. Microb. Ecol.">
        <title>Gammaproteobacterial methanotrophs dominate.</title>
        <authorList>
            <person name="Rissanen A.J."/>
            <person name="Saarenheimo J."/>
            <person name="Tiirola M."/>
            <person name="Peura S."/>
            <person name="Aalto S.L."/>
            <person name="Karvinen A."/>
            <person name="Nykanen H."/>
        </authorList>
    </citation>
    <scope>NUCLEOTIDE SEQUENCE [LARGE SCALE GENOMIC DNA]</scope>
    <source>
        <strain evidence="4">AMbin10</strain>
    </source>
</reference>
<dbReference type="InterPro" id="IPR046844">
    <property type="entry name" value="Lon-like_helical"/>
</dbReference>
<dbReference type="Gene3D" id="3.30.230.10">
    <property type="match status" value="1"/>
</dbReference>
<evidence type="ECO:0000259" key="3">
    <source>
        <dbReference type="PROSITE" id="PS51786"/>
    </source>
</evidence>
<dbReference type="AlphaFoldDB" id="A0A2W4QUY3"/>
<organism evidence="4 5">
    <name type="scientific">Candidatus Methylumidiphilus alinenensis</name>
    <dbReference type="NCBI Taxonomy" id="2202197"/>
    <lineage>
        <taxon>Bacteria</taxon>
        <taxon>Pseudomonadati</taxon>
        <taxon>Pseudomonadota</taxon>
        <taxon>Gammaproteobacteria</taxon>
        <taxon>Methylococcales</taxon>
        <taxon>Candidatus Methylumidiphilus</taxon>
    </lineage>
</organism>
<sequence length="787" mass="87107">MSNEQPLPLSADQLSIRIDPASIPFDRAEKSGIKPFRDVIGQKGARDAIAFGVAMDRPGYNIFVSGEPGTGRLSLARQYLEEAALNKSTPPDWLYLNNFAEPREPIALALPAGQGKEFVATMEKLVDRLFASFPAAFENPAYQRSKALIEREFTDRYRQAIDLVEHQARQQNVALFREGETISFVPIMDGKALSEEGFAAFGEADKEAFNRQSLKLQDYLTEMLAELPQWRRETGERLLQLNQKTVDQVIEPLMEPVATKFAAHQCVLDYLSAVQANLLVKYAEQPPDDRQSEPQDQNPRAQWVERYTPKLMVSHPDGAGAPVVFEANPTYQNLFGKVEYLVEQGVLNTHHRLICPGSLHQANGGYLILEADKLAEEPHVWPALKRALKNRLILIDPPLADPSPPTASSLSPQPIPTELKVVLIGNRDLYYLLQEMDDEFNELFRVLADFDDHLPRNAETITQLIRLVDDYAERSNFAPLGSGAAARLVEYSGRLAEHQQRLSAHIGDIFDLLAESDLMRRQDGAPRIEERHIVAVLDGRDQRLGRISRRLLDEMLEGIILIGTEGEAVGRVNGLTVLEVGGSRFGMPARFTSTVSPGRRGVVDIEREVELGQAIHSKGVMILSGYLAHQYAQDFPLAISATVALEQSYGYVDGDSAALAELLALVSALTGLPIRQDLAVTGSINQYGEVQAVGGVNEKIEGFFQLCDARRLTGSQGVVIPGANVANLMLGSQVIDAVSRQQFAIYPVTSVEQALRIFTGKPAVEVNRLAVNRLREMANYFARNQTP</sequence>
<dbReference type="GO" id="GO:0030163">
    <property type="term" value="P:protein catabolic process"/>
    <property type="evidence" value="ECO:0007669"/>
    <property type="project" value="InterPro"/>
</dbReference>
<dbReference type="Proteomes" id="UP000249396">
    <property type="component" value="Unassembled WGS sequence"/>
</dbReference>
<dbReference type="Pfam" id="PF13654">
    <property type="entry name" value="AAA_32"/>
    <property type="match status" value="1"/>
</dbReference>
<dbReference type="InterPro" id="IPR014721">
    <property type="entry name" value="Ribsml_uS5_D2-typ_fold_subgr"/>
</dbReference>
<dbReference type="GO" id="GO:0006508">
    <property type="term" value="P:proteolysis"/>
    <property type="evidence" value="ECO:0007669"/>
    <property type="project" value="UniProtKB-KW"/>
</dbReference>
<dbReference type="SUPFAM" id="SSF52540">
    <property type="entry name" value="P-loop containing nucleoside triphosphate hydrolases"/>
    <property type="match status" value="1"/>
</dbReference>
<dbReference type="InterPro" id="IPR041699">
    <property type="entry name" value="AAA_32"/>
</dbReference>
<gene>
    <name evidence="4" type="ORF">DM484_17790</name>
</gene>
<dbReference type="GO" id="GO:0004176">
    <property type="term" value="F:ATP-dependent peptidase activity"/>
    <property type="evidence" value="ECO:0007669"/>
    <property type="project" value="UniProtKB-UniRule"/>
</dbReference>
<dbReference type="EC" id="3.4.21.53" evidence="2"/>
<keyword evidence="2" id="KW-0378">Hydrolase</keyword>
<dbReference type="GO" id="GO:0004252">
    <property type="term" value="F:serine-type endopeptidase activity"/>
    <property type="evidence" value="ECO:0007669"/>
    <property type="project" value="UniProtKB-UniRule"/>
</dbReference>
<dbReference type="InterPro" id="IPR027065">
    <property type="entry name" value="Lon_Prtase"/>
</dbReference>
<dbReference type="InterPro" id="IPR027417">
    <property type="entry name" value="P-loop_NTPase"/>
</dbReference>
<dbReference type="PANTHER" id="PTHR10046">
    <property type="entry name" value="ATP DEPENDENT LON PROTEASE FAMILY MEMBER"/>
    <property type="match status" value="1"/>
</dbReference>
<evidence type="ECO:0000313" key="4">
    <source>
        <dbReference type="EMBL" id="PZN75845.1"/>
    </source>
</evidence>